<evidence type="ECO:0000256" key="1">
    <source>
        <dbReference type="SAM" id="MobiDB-lite"/>
    </source>
</evidence>
<feature type="region of interest" description="Disordered" evidence="1">
    <location>
        <begin position="77"/>
        <end position="100"/>
    </location>
</feature>
<gene>
    <name evidence="2" type="ORF">SEPCBS57363_001929</name>
</gene>
<reference evidence="2 3" key="1">
    <citation type="submission" date="2024-01" db="EMBL/GenBank/DDBJ databases">
        <authorList>
            <person name="Allen C."/>
            <person name="Tagirdzhanova G."/>
        </authorList>
    </citation>
    <scope>NUCLEOTIDE SEQUENCE [LARGE SCALE GENOMIC DNA]</scope>
    <source>
        <strain evidence="2 3">CBS 573.63</strain>
    </source>
</reference>
<protein>
    <submittedName>
        <fullName evidence="2">Uncharacterized protein</fullName>
    </submittedName>
</protein>
<sequence length="123" mass="14002">MSVSDVVGIDRPASEAVKAFYTTPTRAQRSLGTEHKSEAALFSRMLNAFEQDPRTSALERTARIRGTATYPSETFYADRTYQRADKRNNQGASATDTPRTRRKPFKCYICEKEGCRWSNHTKE</sequence>
<name>A0ABP0DCZ7_9PEZI</name>
<proteinExistence type="predicted"/>
<dbReference type="EMBL" id="CAWUOM010000022">
    <property type="protein sequence ID" value="CAK7266109.1"/>
    <property type="molecule type" value="Genomic_DNA"/>
</dbReference>
<evidence type="ECO:0000313" key="2">
    <source>
        <dbReference type="EMBL" id="CAK7266109.1"/>
    </source>
</evidence>
<comment type="caution">
    <text evidence="2">The sequence shown here is derived from an EMBL/GenBank/DDBJ whole genome shotgun (WGS) entry which is preliminary data.</text>
</comment>
<keyword evidence="3" id="KW-1185">Reference proteome</keyword>
<organism evidence="2 3">
    <name type="scientific">Sporothrix epigloea</name>
    <dbReference type="NCBI Taxonomy" id="1892477"/>
    <lineage>
        <taxon>Eukaryota</taxon>
        <taxon>Fungi</taxon>
        <taxon>Dikarya</taxon>
        <taxon>Ascomycota</taxon>
        <taxon>Pezizomycotina</taxon>
        <taxon>Sordariomycetes</taxon>
        <taxon>Sordariomycetidae</taxon>
        <taxon>Ophiostomatales</taxon>
        <taxon>Ophiostomataceae</taxon>
        <taxon>Sporothrix</taxon>
    </lineage>
</organism>
<evidence type="ECO:0000313" key="3">
    <source>
        <dbReference type="Proteomes" id="UP001642501"/>
    </source>
</evidence>
<dbReference type="Proteomes" id="UP001642501">
    <property type="component" value="Unassembled WGS sequence"/>
</dbReference>
<accession>A0ABP0DCZ7</accession>